<evidence type="ECO:0000313" key="2">
    <source>
        <dbReference type="EMBL" id="SXF99585.1"/>
    </source>
</evidence>
<dbReference type="Proteomes" id="UP000258928">
    <property type="component" value="Unassembled WGS sequence"/>
</dbReference>
<comment type="caution">
    <text evidence="2">The sequence shown here is derived from an EMBL/GenBank/DDBJ whole genome shotgun (WGS) entry which is preliminary data.</text>
</comment>
<feature type="domain" description="ABM" evidence="1">
    <location>
        <begin position="77"/>
        <end position="169"/>
    </location>
</feature>
<dbReference type="InterPro" id="IPR011008">
    <property type="entry name" value="Dimeric_a/b-barrel"/>
</dbReference>
<organism evidence="2 3">
    <name type="scientific">Klebsiella variicola</name>
    <dbReference type="NCBI Taxonomy" id="244366"/>
    <lineage>
        <taxon>Bacteria</taxon>
        <taxon>Pseudomonadati</taxon>
        <taxon>Pseudomonadota</taxon>
        <taxon>Gammaproteobacteria</taxon>
        <taxon>Enterobacterales</taxon>
        <taxon>Enterobacteriaceae</taxon>
        <taxon>Klebsiella/Raoultella group</taxon>
        <taxon>Klebsiella</taxon>
        <taxon>Klebsiella pneumoniae complex</taxon>
    </lineage>
</organism>
<dbReference type="SUPFAM" id="SSF54909">
    <property type="entry name" value="Dimeric alpha+beta barrel"/>
    <property type="match status" value="1"/>
</dbReference>
<dbReference type="PROSITE" id="PS51725">
    <property type="entry name" value="ABM"/>
    <property type="match status" value="1"/>
</dbReference>
<dbReference type="InterPro" id="IPR007138">
    <property type="entry name" value="ABM_dom"/>
</dbReference>
<proteinExistence type="predicted"/>
<reference evidence="2 3" key="1">
    <citation type="submission" date="2018-08" db="EMBL/GenBank/DDBJ databases">
        <authorList>
            <consortium name="Pathogen Informatics"/>
        </authorList>
    </citation>
    <scope>NUCLEOTIDE SEQUENCE [LARGE SCALE GENOMIC DNA]</scope>
    <source>
        <strain evidence="2 3">EuSCAPE_TR218</strain>
    </source>
</reference>
<dbReference type="Pfam" id="PF03992">
    <property type="entry name" value="ABM"/>
    <property type="match status" value="1"/>
</dbReference>
<gene>
    <name evidence="2" type="ORF">SAMEA3729809_05565</name>
</gene>
<dbReference type="EMBL" id="UKAS01000048">
    <property type="protein sequence ID" value="SXF99585.1"/>
    <property type="molecule type" value="Genomic_DNA"/>
</dbReference>
<sequence length="173" mass="19666">MNKTISPLSFLPQRMVHQTCFLLSAGPTRQGLRLIWPSRTSKPLLNALRKGGTQSALFMRDLSPVPEQTIASPRMTRNSLTVFMIKPATLDRVIQATLRTAETARAADGNLRYDFFQDISEPQRLAIFQRWESSDALESWRHQDPVKVYEAFLTDSREAPAGPLWRPVKDIGR</sequence>
<accession>A0ABD7PE68</accession>
<evidence type="ECO:0000259" key="1">
    <source>
        <dbReference type="PROSITE" id="PS51725"/>
    </source>
</evidence>
<dbReference type="AlphaFoldDB" id="A0ABD7PE68"/>
<keyword evidence="2" id="KW-0503">Monooxygenase</keyword>
<protein>
    <submittedName>
        <fullName evidence="2">Antibiotic biosynthesis monooxygenase</fullName>
    </submittedName>
</protein>
<keyword evidence="2" id="KW-0560">Oxidoreductase</keyword>
<name>A0ABD7PE68_KLEVA</name>
<dbReference type="Gene3D" id="3.30.70.100">
    <property type="match status" value="1"/>
</dbReference>
<dbReference type="GO" id="GO:0004497">
    <property type="term" value="F:monooxygenase activity"/>
    <property type="evidence" value="ECO:0007669"/>
    <property type="project" value="UniProtKB-KW"/>
</dbReference>
<evidence type="ECO:0000313" key="3">
    <source>
        <dbReference type="Proteomes" id="UP000258928"/>
    </source>
</evidence>